<dbReference type="AlphaFoldDB" id="A0A6D2JCG5"/>
<keyword evidence="8 13" id="KW-0677">Repeat</keyword>
<feature type="domain" description="Plastocyanin-like" evidence="16">
    <location>
        <begin position="4"/>
        <end position="102"/>
    </location>
</feature>
<evidence type="ECO:0000256" key="2">
    <source>
        <dbReference type="ARBA" id="ARBA00004271"/>
    </source>
</evidence>
<keyword evidence="11" id="KW-0325">Glycoprotein</keyword>
<dbReference type="CDD" id="cd13897">
    <property type="entry name" value="CuRO_3_LCC_plant"/>
    <property type="match status" value="1"/>
</dbReference>
<evidence type="ECO:0000256" key="12">
    <source>
        <dbReference type="ARBA" id="ARBA00023185"/>
    </source>
</evidence>
<dbReference type="GO" id="GO:0046274">
    <property type="term" value="P:lignin catabolic process"/>
    <property type="evidence" value="ECO:0007669"/>
    <property type="project" value="UniProtKB-KW"/>
</dbReference>
<dbReference type="EMBL" id="CACVBM020001179">
    <property type="protein sequence ID" value="CAA7037630.1"/>
    <property type="molecule type" value="Genomic_DNA"/>
</dbReference>
<evidence type="ECO:0000313" key="17">
    <source>
        <dbReference type="EMBL" id="CAA7037630.1"/>
    </source>
</evidence>
<dbReference type="NCBIfam" id="TIGR03389">
    <property type="entry name" value="laccase"/>
    <property type="match status" value="1"/>
</dbReference>
<keyword evidence="18" id="KW-1185">Reference proteome</keyword>
<keyword evidence="6 13" id="KW-0964">Secreted</keyword>
<organism evidence="17 18">
    <name type="scientific">Microthlaspi erraticum</name>
    <dbReference type="NCBI Taxonomy" id="1685480"/>
    <lineage>
        <taxon>Eukaryota</taxon>
        <taxon>Viridiplantae</taxon>
        <taxon>Streptophyta</taxon>
        <taxon>Embryophyta</taxon>
        <taxon>Tracheophyta</taxon>
        <taxon>Spermatophyta</taxon>
        <taxon>Magnoliopsida</taxon>
        <taxon>eudicotyledons</taxon>
        <taxon>Gunneridae</taxon>
        <taxon>Pentapetalae</taxon>
        <taxon>rosids</taxon>
        <taxon>malvids</taxon>
        <taxon>Brassicales</taxon>
        <taxon>Brassicaceae</taxon>
        <taxon>Coluteocarpeae</taxon>
        <taxon>Microthlaspi</taxon>
    </lineage>
</organism>
<evidence type="ECO:0000256" key="10">
    <source>
        <dbReference type="ARBA" id="ARBA00023008"/>
    </source>
</evidence>
<evidence type="ECO:0000259" key="14">
    <source>
        <dbReference type="Pfam" id="PF00394"/>
    </source>
</evidence>
<comment type="caution">
    <text evidence="17">The sequence shown here is derived from an EMBL/GenBank/DDBJ whole genome shotgun (WGS) entry which is preliminary data.</text>
</comment>
<dbReference type="PANTHER" id="PTHR11709:SF251">
    <property type="entry name" value="LACCASE-8-RELATED"/>
    <property type="match status" value="1"/>
</dbReference>
<keyword evidence="12 13" id="KW-0439">Lignin degradation</keyword>
<dbReference type="Pfam" id="PF07732">
    <property type="entry name" value="Cu-oxidase_3"/>
    <property type="match status" value="1"/>
</dbReference>
<evidence type="ECO:0000256" key="13">
    <source>
        <dbReference type="RuleBase" id="RU361119"/>
    </source>
</evidence>
<dbReference type="Pfam" id="PF07731">
    <property type="entry name" value="Cu-oxidase_2"/>
    <property type="match status" value="1"/>
</dbReference>
<gene>
    <name evidence="17" type="ORF">MERR_LOCUS24865</name>
</gene>
<dbReference type="InterPro" id="IPR011707">
    <property type="entry name" value="Cu-oxidase-like_N"/>
</dbReference>
<dbReference type="CDD" id="cd13849">
    <property type="entry name" value="CuRO_1_LCC_plant"/>
    <property type="match status" value="1"/>
</dbReference>
<sequence length="540" mass="60015">MIPAVNGSLPGPTINIREGDTLVVNVINNSTYNITIHWHGVFQMKSSWMDGANMITQCPIQPSNNFKYRFDITGQEGTLLWHAHVVNLRATVHGALIIRPRSGSLYPFPKPYKEVPLIFSQWWDVDLRLLNLRPAPVSDAYLINGLAGDSYPCSKNRMFNLKVVQGKTYLLRIINAALNTHLFFKIANHNVTVVAIDAVYTTPYVSDVMILTPGQTVDALLTADQLIGRYYMSISPYISASNIVPVPGNNTNIRGLITYVGSTSSASPATSLMPGVDAVSTAHRFSSNITSLVGGPHWTPVPRHVDEKMFMTMGLGLDPCPPGTKCIGPLGQRYAGSLNNRTFVMPATISLQEAYYYNISGVYTDDFPENPPLKFDYANFETRTDYEYKMMFPERKTSVKKLRFNSTVEIVVQNTGVITAESHPMHLHGFNFYVLGYGFGNYDPILDARNLNLANPQMRNTVGVPPGGWIVIRFIANNPGTWMFHCHMDAHLPYGIIMGFIVQNGPTKETILLPPPSNLPQCMRNPTIYESPTTNVDLSC</sequence>
<evidence type="ECO:0000259" key="16">
    <source>
        <dbReference type="Pfam" id="PF07732"/>
    </source>
</evidence>
<dbReference type="InterPro" id="IPR008972">
    <property type="entry name" value="Cupredoxin"/>
</dbReference>
<evidence type="ECO:0000256" key="4">
    <source>
        <dbReference type="ARBA" id="ARBA00012297"/>
    </source>
</evidence>
<evidence type="ECO:0000259" key="15">
    <source>
        <dbReference type="Pfam" id="PF07731"/>
    </source>
</evidence>
<dbReference type="GO" id="GO:0048046">
    <property type="term" value="C:apoplast"/>
    <property type="evidence" value="ECO:0007669"/>
    <property type="project" value="UniProtKB-SubCell"/>
</dbReference>
<dbReference type="GO" id="GO:0052716">
    <property type="term" value="F:hydroquinone:oxygen oxidoreductase activity"/>
    <property type="evidence" value="ECO:0007669"/>
    <property type="project" value="UniProtKB-EC"/>
</dbReference>
<evidence type="ECO:0000256" key="3">
    <source>
        <dbReference type="ARBA" id="ARBA00010609"/>
    </source>
</evidence>
<dbReference type="PANTHER" id="PTHR11709">
    <property type="entry name" value="MULTI-COPPER OXIDASE"/>
    <property type="match status" value="1"/>
</dbReference>
<proteinExistence type="inferred from homology"/>
<dbReference type="InterPro" id="IPR011706">
    <property type="entry name" value="Cu-oxidase_C"/>
</dbReference>
<comment type="cofactor">
    <cofactor evidence="13">
        <name>Cu cation</name>
        <dbReference type="ChEBI" id="CHEBI:23378"/>
    </cofactor>
    <text evidence="13">Binds 4 Cu cations per monomer.</text>
</comment>
<evidence type="ECO:0000256" key="6">
    <source>
        <dbReference type="ARBA" id="ARBA00022525"/>
    </source>
</evidence>
<dbReference type="EC" id="1.10.3.2" evidence="4 13"/>
<name>A0A6D2JCG5_9BRAS</name>
<dbReference type="CDD" id="cd13875">
    <property type="entry name" value="CuRO_2_LCC_plant"/>
    <property type="match status" value="1"/>
</dbReference>
<evidence type="ECO:0000256" key="5">
    <source>
        <dbReference type="ARBA" id="ARBA00022523"/>
    </source>
</evidence>
<keyword evidence="7 13" id="KW-0479">Metal-binding</keyword>
<dbReference type="InterPro" id="IPR001117">
    <property type="entry name" value="Cu-oxidase_2nd"/>
</dbReference>
<keyword evidence="9 13" id="KW-0560">Oxidoreductase</keyword>
<dbReference type="InterPro" id="IPR034288">
    <property type="entry name" value="CuRO_1_LCC"/>
</dbReference>
<dbReference type="Proteomes" id="UP000467841">
    <property type="component" value="Unassembled WGS sequence"/>
</dbReference>
<dbReference type="InterPro" id="IPR034285">
    <property type="entry name" value="CuRO_2_LCC"/>
</dbReference>
<dbReference type="OrthoDB" id="2121828at2759"/>
<comment type="function">
    <text evidence="13">Lignin degradation and detoxification of lignin-derived products.</text>
</comment>
<dbReference type="GO" id="GO:0005507">
    <property type="term" value="F:copper ion binding"/>
    <property type="evidence" value="ECO:0007669"/>
    <property type="project" value="InterPro"/>
</dbReference>
<dbReference type="Gene3D" id="2.60.40.420">
    <property type="entry name" value="Cupredoxins - blue copper proteins"/>
    <property type="match status" value="3"/>
</dbReference>
<evidence type="ECO:0000256" key="7">
    <source>
        <dbReference type="ARBA" id="ARBA00022723"/>
    </source>
</evidence>
<feature type="domain" description="Plastocyanin-like" evidence="15">
    <location>
        <begin position="367"/>
        <end position="504"/>
    </location>
</feature>
<comment type="catalytic activity">
    <reaction evidence="1 13">
        <text>4 hydroquinone + O2 = 4 benzosemiquinone + 2 H2O</text>
        <dbReference type="Rhea" id="RHEA:11276"/>
        <dbReference type="ChEBI" id="CHEBI:15377"/>
        <dbReference type="ChEBI" id="CHEBI:15379"/>
        <dbReference type="ChEBI" id="CHEBI:17594"/>
        <dbReference type="ChEBI" id="CHEBI:17977"/>
        <dbReference type="EC" id="1.10.3.2"/>
    </reaction>
</comment>
<comment type="subcellular location">
    <subcellularLocation>
        <location evidence="2 13">Secreted</location>
        <location evidence="2 13">Extracellular space</location>
        <location evidence="2 13">Apoplast</location>
    </subcellularLocation>
</comment>
<dbReference type="InterPro" id="IPR034289">
    <property type="entry name" value="CuRO_3_LCC"/>
</dbReference>
<dbReference type="Pfam" id="PF00394">
    <property type="entry name" value="Cu-oxidase"/>
    <property type="match status" value="1"/>
</dbReference>
<evidence type="ECO:0000256" key="8">
    <source>
        <dbReference type="ARBA" id="ARBA00022737"/>
    </source>
</evidence>
<protein>
    <recommendedName>
        <fullName evidence="4 13">Laccase</fullName>
        <ecNumber evidence="4 13">1.10.3.2</ecNumber>
    </recommendedName>
    <alternativeName>
        <fullName evidence="13">Benzenediol:oxygen oxidoreductase</fullName>
    </alternativeName>
    <alternativeName>
        <fullName evidence="13">Diphenol oxidase</fullName>
    </alternativeName>
    <alternativeName>
        <fullName evidence="13">Urishiol oxidase</fullName>
    </alternativeName>
</protein>
<keyword evidence="10 13" id="KW-0186">Copper</keyword>
<evidence type="ECO:0000256" key="1">
    <source>
        <dbReference type="ARBA" id="ARBA00000349"/>
    </source>
</evidence>
<dbReference type="InterPro" id="IPR017761">
    <property type="entry name" value="Laccase"/>
</dbReference>
<dbReference type="SUPFAM" id="SSF49503">
    <property type="entry name" value="Cupredoxins"/>
    <property type="match status" value="3"/>
</dbReference>
<evidence type="ECO:0000313" key="18">
    <source>
        <dbReference type="Proteomes" id="UP000467841"/>
    </source>
</evidence>
<evidence type="ECO:0000256" key="9">
    <source>
        <dbReference type="ARBA" id="ARBA00023002"/>
    </source>
</evidence>
<keyword evidence="5 13" id="KW-0052">Apoplast</keyword>
<feature type="domain" description="Plastocyanin-like" evidence="14">
    <location>
        <begin position="114"/>
        <end position="260"/>
    </location>
</feature>
<comment type="similarity">
    <text evidence="3 13">Belongs to the multicopper oxidase family.</text>
</comment>
<evidence type="ECO:0000256" key="11">
    <source>
        <dbReference type="ARBA" id="ARBA00023180"/>
    </source>
</evidence>
<accession>A0A6D2JCG5</accession>
<dbReference type="InterPro" id="IPR045087">
    <property type="entry name" value="Cu-oxidase_fam"/>
</dbReference>
<reference evidence="17" key="1">
    <citation type="submission" date="2020-01" db="EMBL/GenBank/DDBJ databases">
        <authorList>
            <person name="Mishra B."/>
        </authorList>
    </citation>
    <scope>NUCLEOTIDE SEQUENCE [LARGE SCALE GENOMIC DNA]</scope>
</reference>